<dbReference type="KEGG" id="tgr:Tgr7_3275"/>
<dbReference type="Proteomes" id="UP000002383">
    <property type="component" value="Chromosome"/>
</dbReference>
<evidence type="ECO:0000256" key="1">
    <source>
        <dbReference type="SAM" id="SignalP"/>
    </source>
</evidence>
<reference evidence="2 3" key="1">
    <citation type="journal article" date="2011" name="Stand. Genomic Sci.">
        <title>Complete genome sequence of 'Thioalkalivibrio sulfidophilus' HL-EbGr7.</title>
        <authorList>
            <person name="Muyzer G."/>
            <person name="Sorokin D.Y."/>
            <person name="Mavromatis K."/>
            <person name="Lapidus A."/>
            <person name="Clum A."/>
            <person name="Ivanova N."/>
            <person name="Pati A."/>
            <person name="d'Haeseleer P."/>
            <person name="Woyke T."/>
            <person name="Kyrpides N.C."/>
        </authorList>
    </citation>
    <scope>NUCLEOTIDE SEQUENCE [LARGE SCALE GENOMIC DNA]</scope>
    <source>
        <strain evidence="2 3">HL-EbGR7</strain>
    </source>
</reference>
<dbReference type="HOGENOM" id="CLU_1805300_0_0_6"/>
<dbReference type="STRING" id="396588.Tgr7_3275"/>
<organism evidence="2 3">
    <name type="scientific">Thioalkalivibrio sulfidiphilus (strain HL-EbGR7)</name>
    <dbReference type="NCBI Taxonomy" id="396588"/>
    <lineage>
        <taxon>Bacteria</taxon>
        <taxon>Pseudomonadati</taxon>
        <taxon>Pseudomonadota</taxon>
        <taxon>Gammaproteobacteria</taxon>
        <taxon>Chromatiales</taxon>
        <taxon>Ectothiorhodospiraceae</taxon>
        <taxon>Thioalkalivibrio</taxon>
    </lineage>
</organism>
<dbReference type="eggNOG" id="ENOG5033AIK">
    <property type="taxonomic scope" value="Bacteria"/>
</dbReference>
<protein>
    <recommendedName>
        <fullName evidence="4">MSHA biogenesis protein MshK</fullName>
    </recommendedName>
</protein>
<sequence precursor="true">MCSGRDKREETRGKRVVVIALGLCAACLMLSSAVAWAETVRDPTRPPAAVEPVRAAPQPPARNYILQSTRVSEERRSAVINGRVVVEGDQIGGARVLGIEQARVRLRDARGEFSLALAVPKVTRPAQAREYEYLETTSTEASQ</sequence>
<evidence type="ECO:0000313" key="2">
    <source>
        <dbReference type="EMBL" id="ACL74342.1"/>
    </source>
</evidence>
<feature type="chain" id="PRO_5002870453" description="MSHA biogenesis protein MshK" evidence="1">
    <location>
        <begin position="38"/>
        <end position="143"/>
    </location>
</feature>
<accession>B8GR88</accession>
<keyword evidence="3" id="KW-1185">Reference proteome</keyword>
<evidence type="ECO:0008006" key="4">
    <source>
        <dbReference type="Google" id="ProtNLM"/>
    </source>
</evidence>
<name>B8GR88_THISH</name>
<keyword evidence="1" id="KW-0732">Signal</keyword>
<dbReference type="AlphaFoldDB" id="B8GR88"/>
<dbReference type="EMBL" id="CP001339">
    <property type="protein sequence ID" value="ACL74342.1"/>
    <property type="molecule type" value="Genomic_DNA"/>
</dbReference>
<gene>
    <name evidence="2" type="ordered locus">Tgr7_3275</name>
</gene>
<feature type="signal peptide" evidence="1">
    <location>
        <begin position="1"/>
        <end position="37"/>
    </location>
</feature>
<proteinExistence type="predicted"/>
<evidence type="ECO:0000313" key="3">
    <source>
        <dbReference type="Proteomes" id="UP000002383"/>
    </source>
</evidence>